<comment type="subcellular location">
    <subcellularLocation>
        <location evidence="1">Cell membrane</location>
        <topology evidence="1">Multi-pass membrane protein</topology>
    </subcellularLocation>
</comment>
<organism evidence="11">
    <name type="scientific">Rhodanobacter sp. FW102-FHT14D07</name>
    <dbReference type="NCBI Taxonomy" id="3351462"/>
    <lineage>
        <taxon>Bacteria</taxon>
        <taxon>Pseudomonadati</taxon>
        <taxon>Pseudomonadota</taxon>
        <taxon>Gammaproteobacteria</taxon>
        <taxon>Lysobacterales</taxon>
        <taxon>Rhodanobacteraceae</taxon>
        <taxon>Rhodanobacter</taxon>
    </lineage>
</organism>
<evidence type="ECO:0000256" key="1">
    <source>
        <dbReference type="ARBA" id="ARBA00004651"/>
    </source>
</evidence>
<dbReference type="GO" id="GO:0008381">
    <property type="term" value="F:mechanosensitive monoatomic ion channel activity"/>
    <property type="evidence" value="ECO:0007669"/>
    <property type="project" value="UniProtKB-ARBA"/>
</dbReference>
<dbReference type="GO" id="GO:0005886">
    <property type="term" value="C:plasma membrane"/>
    <property type="evidence" value="ECO:0007669"/>
    <property type="project" value="UniProtKB-SubCell"/>
</dbReference>
<dbReference type="PANTHER" id="PTHR30347:SF9">
    <property type="entry name" value="MINICONDUCTANCE MECHANOSENSITIVE CHANNEL MSCM"/>
    <property type="match status" value="1"/>
</dbReference>
<accession>A0AB74UYB8</accession>
<feature type="transmembrane region" description="Helical" evidence="7">
    <location>
        <begin position="251"/>
        <end position="272"/>
    </location>
</feature>
<dbReference type="InterPro" id="IPR011066">
    <property type="entry name" value="MscS_channel_C_sf"/>
</dbReference>
<keyword evidence="6 7" id="KW-0472">Membrane</keyword>
<feature type="transmembrane region" description="Helical" evidence="7">
    <location>
        <begin position="577"/>
        <end position="598"/>
    </location>
</feature>
<proteinExistence type="inferred from homology"/>
<feature type="signal peptide" evidence="8">
    <location>
        <begin position="1"/>
        <end position="22"/>
    </location>
</feature>
<evidence type="ECO:0000256" key="4">
    <source>
        <dbReference type="ARBA" id="ARBA00022692"/>
    </source>
</evidence>
<keyword evidence="3" id="KW-1003">Cell membrane</keyword>
<feature type="transmembrane region" description="Helical" evidence="7">
    <location>
        <begin position="211"/>
        <end position="230"/>
    </location>
</feature>
<dbReference type="AlphaFoldDB" id="A0AB74UYB8"/>
<evidence type="ECO:0000259" key="9">
    <source>
        <dbReference type="Pfam" id="PF00924"/>
    </source>
</evidence>
<dbReference type="Gene3D" id="1.10.287.1260">
    <property type="match status" value="1"/>
</dbReference>
<name>A0AB74UYB8_9GAMM</name>
<evidence type="ECO:0000256" key="8">
    <source>
        <dbReference type="SAM" id="SignalP"/>
    </source>
</evidence>
<dbReference type="InterPro" id="IPR022249">
    <property type="entry name" value="DUF3772"/>
</dbReference>
<feature type="transmembrane region" description="Helical" evidence="7">
    <location>
        <begin position="485"/>
        <end position="506"/>
    </location>
</feature>
<feature type="domain" description="Mechanosensitive ion channel MscS" evidence="9">
    <location>
        <begin position="623"/>
        <end position="688"/>
    </location>
</feature>
<protein>
    <submittedName>
        <fullName evidence="11">DUF3772 domain-containing protein</fullName>
    </submittedName>
</protein>
<feature type="transmembrane region" description="Helical" evidence="7">
    <location>
        <begin position="292"/>
        <end position="312"/>
    </location>
</feature>
<feature type="transmembrane region" description="Helical" evidence="7">
    <location>
        <begin position="362"/>
        <end position="381"/>
    </location>
</feature>
<keyword evidence="4 7" id="KW-0812">Transmembrane</keyword>
<dbReference type="InterPro" id="IPR023408">
    <property type="entry name" value="MscS_beta-dom_sf"/>
</dbReference>
<evidence type="ECO:0000256" key="2">
    <source>
        <dbReference type="ARBA" id="ARBA00008017"/>
    </source>
</evidence>
<dbReference type="SUPFAM" id="SSF82861">
    <property type="entry name" value="Mechanosensitive channel protein MscS (YggB), transmembrane region"/>
    <property type="match status" value="1"/>
</dbReference>
<dbReference type="InterPro" id="IPR006685">
    <property type="entry name" value="MscS_channel_2nd"/>
</dbReference>
<keyword evidence="8" id="KW-0732">Signal</keyword>
<dbReference type="RefSeq" id="WP_395118941.1">
    <property type="nucleotide sequence ID" value="NZ_CP170721.1"/>
</dbReference>
<feature type="transmembrane region" description="Helical" evidence="7">
    <location>
        <begin position="401"/>
        <end position="419"/>
    </location>
</feature>
<keyword evidence="5 7" id="KW-1133">Transmembrane helix</keyword>
<dbReference type="InterPro" id="IPR011014">
    <property type="entry name" value="MscS_channel_TM-2"/>
</dbReference>
<dbReference type="EMBL" id="CP170721">
    <property type="protein sequence ID" value="XIA19616.1"/>
    <property type="molecule type" value="Genomic_DNA"/>
</dbReference>
<evidence type="ECO:0000256" key="5">
    <source>
        <dbReference type="ARBA" id="ARBA00022989"/>
    </source>
</evidence>
<evidence type="ECO:0000259" key="10">
    <source>
        <dbReference type="Pfam" id="PF12607"/>
    </source>
</evidence>
<feature type="chain" id="PRO_5044505584" evidence="8">
    <location>
        <begin position="23"/>
        <end position="799"/>
    </location>
</feature>
<dbReference type="Gene3D" id="3.30.70.100">
    <property type="match status" value="1"/>
</dbReference>
<feature type="transmembrane region" description="Helical" evidence="7">
    <location>
        <begin position="333"/>
        <end position="350"/>
    </location>
</feature>
<reference evidence="11" key="1">
    <citation type="submission" date="2024-10" db="EMBL/GenBank/DDBJ databases">
        <authorList>
            <person name="Lesea H.P."/>
            <person name="Kuehl J.V."/>
            <person name="Chandonia J.-M."/>
        </authorList>
    </citation>
    <scope>NUCLEOTIDE SEQUENCE</scope>
    <source>
        <strain evidence="11">FW102-FHT14D07</strain>
    </source>
</reference>
<feature type="transmembrane region" description="Helical" evidence="7">
    <location>
        <begin position="539"/>
        <end position="556"/>
    </location>
</feature>
<comment type="similarity">
    <text evidence="2">Belongs to the MscS (TC 1.A.23) family.</text>
</comment>
<dbReference type="SUPFAM" id="SSF50182">
    <property type="entry name" value="Sm-like ribonucleoproteins"/>
    <property type="match status" value="1"/>
</dbReference>
<evidence type="ECO:0000256" key="7">
    <source>
        <dbReference type="SAM" id="Phobius"/>
    </source>
</evidence>
<dbReference type="PANTHER" id="PTHR30347">
    <property type="entry name" value="POTASSIUM CHANNEL RELATED"/>
    <property type="match status" value="1"/>
</dbReference>
<feature type="transmembrane region" description="Helical" evidence="7">
    <location>
        <begin position="425"/>
        <end position="449"/>
    </location>
</feature>
<dbReference type="Gene3D" id="2.30.30.60">
    <property type="match status" value="1"/>
</dbReference>
<dbReference type="InterPro" id="IPR010920">
    <property type="entry name" value="LSM_dom_sf"/>
</dbReference>
<evidence type="ECO:0000313" key="11">
    <source>
        <dbReference type="EMBL" id="XIA19616.1"/>
    </source>
</evidence>
<evidence type="ECO:0000256" key="6">
    <source>
        <dbReference type="ARBA" id="ARBA00023136"/>
    </source>
</evidence>
<sequence>MPTPCRFLLLALLACGSLAVHAQQGDAAPASAASAATPAQSLEQLDDRLDALKAALKDKQAASSLGDLRNDALAVQDQARQLASDLAPQLAALQAQLDVLGPPPAKGAAPEAPQVAAQRRQLDKAGAALDARIKQAQLLGQNALQLAAQITGMRNDAFQARLASRTASPFGRAFWSEPARSFPDDLARLDRLGGRVADAWSEAWEAPNRTPLLLCLIGALLWLGVGRWLLDRLLLRLATRHVPDGHLRRSAMAVAVALTALLTTGIAAQLAYLGLNWNDILAPDLDALARSAVRLVLFAAFVTGLGRALLSVRRPSWRLPPLSDLAAQRLRMLPWLLGAAALLFGLVERISRTIGSSLPTTVATRGAVALVVSGLIAAGWWRLRGARRQAAAEGVVEHQPLWVGALGAGAVLGVLVSWLGVATGYIALAFFAAVQMLWVGVVVASAWLLGHLLNDLIHVALSPHERGGQRLQASFQLAPHALDQAATLLAGIAKVLLTLLAIAIVLTPFGAGPGDLLASALRTFGNLKLGDLPINPGNIFRAVLVLVGGGVLLHMLKRWLREQLLPKSTMEPGMQDSIVTLLGYLGGLLVLVLTLAALHVNLTSITWIVSALSVGIGFGLQAIVQNFISGLILLVERPVKVGDWVSLNEVEGDIRRINVRATEIQLWDRSTVIVPNSQLITENVRNVTQANALGRVQIKLPMPLDTDADKVRALALEVLGAHPGTLAAPAPYVQLEGLDAGSMTFNCVAYVGSPRDTGGVKSDLLFELLQRLRRARLPLVRAQLVRTLPPLAEEDEQTG</sequence>
<dbReference type="SUPFAM" id="SSF82689">
    <property type="entry name" value="Mechanosensitive channel protein MscS (YggB), C-terminal domain"/>
    <property type="match status" value="1"/>
</dbReference>
<evidence type="ECO:0000256" key="3">
    <source>
        <dbReference type="ARBA" id="ARBA00022475"/>
    </source>
</evidence>
<feature type="domain" description="DUF3772" evidence="10">
    <location>
        <begin position="133"/>
        <end position="193"/>
    </location>
</feature>
<gene>
    <name evidence="11" type="ORF">ACFYG5_05565</name>
</gene>
<dbReference type="InterPro" id="IPR052702">
    <property type="entry name" value="MscS-like_channel"/>
</dbReference>
<dbReference type="Pfam" id="PF00924">
    <property type="entry name" value="MS_channel_2nd"/>
    <property type="match status" value="1"/>
</dbReference>
<dbReference type="Pfam" id="PF12607">
    <property type="entry name" value="DUF3772"/>
    <property type="match status" value="1"/>
</dbReference>